<dbReference type="InterPro" id="IPR036271">
    <property type="entry name" value="Tet_transcr_reg_TetR-rel_C_sf"/>
</dbReference>
<organism evidence="4 5">
    <name type="scientific">Nesterenkonia alkaliphila</name>
    <dbReference type="NCBI Taxonomy" id="1463631"/>
    <lineage>
        <taxon>Bacteria</taxon>
        <taxon>Bacillati</taxon>
        <taxon>Actinomycetota</taxon>
        <taxon>Actinomycetes</taxon>
        <taxon>Micrococcales</taxon>
        <taxon>Micrococcaceae</taxon>
        <taxon>Nesterenkonia</taxon>
    </lineage>
</organism>
<dbReference type="Proteomes" id="UP000460157">
    <property type="component" value="Unassembled WGS sequence"/>
</dbReference>
<dbReference type="GO" id="GO:0000976">
    <property type="term" value="F:transcription cis-regulatory region binding"/>
    <property type="evidence" value="ECO:0007669"/>
    <property type="project" value="TreeGrafter"/>
</dbReference>
<dbReference type="GO" id="GO:0003700">
    <property type="term" value="F:DNA-binding transcription factor activity"/>
    <property type="evidence" value="ECO:0007669"/>
    <property type="project" value="TreeGrafter"/>
</dbReference>
<dbReference type="EMBL" id="WRPM01000007">
    <property type="protein sequence ID" value="MVT24967.1"/>
    <property type="molecule type" value="Genomic_DNA"/>
</dbReference>
<reference evidence="4 5" key="1">
    <citation type="submission" date="2019-12" db="EMBL/GenBank/DDBJ databases">
        <title>Nesterenkonia muleiensis sp. nov., a novel actinobacterium isolated from sap of Populus euphratica.</title>
        <authorList>
            <person name="Wang R."/>
        </authorList>
    </citation>
    <scope>NUCLEOTIDE SEQUENCE [LARGE SCALE GENOMIC DNA]</scope>
    <source>
        <strain evidence="4 5">F10</strain>
    </source>
</reference>
<feature type="domain" description="HTH tetR-type" evidence="3">
    <location>
        <begin position="94"/>
        <end position="154"/>
    </location>
</feature>
<feature type="DNA-binding region" description="H-T-H motif" evidence="2">
    <location>
        <begin position="117"/>
        <end position="136"/>
    </location>
</feature>
<dbReference type="InterPro" id="IPR041490">
    <property type="entry name" value="KstR2_TetR_C"/>
</dbReference>
<dbReference type="PANTHER" id="PTHR30055">
    <property type="entry name" value="HTH-TYPE TRANSCRIPTIONAL REGULATOR RUTR"/>
    <property type="match status" value="1"/>
</dbReference>
<accession>A0A7K1UER0</accession>
<dbReference type="AlphaFoldDB" id="A0A7K1UER0"/>
<dbReference type="SUPFAM" id="SSF46689">
    <property type="entry name" value="Homeodomain-like"/>
    <property type="match status" value="1"/>
</dbReference>
<name>A0A7K1UER0_9MICC</name>
<dbReference type="Pfam" id="PF17932">
    <property type="entry name" value="TetR_C_24"/>
    <property type="match status" value="1"/>
</dbReference>
<dbReference type="PROSITE" id="PS50977">
    <property type="entry name" value="HTH_TETR_2"/>
    <property type="match status" value="1"/>
</dbReference>
<keyword evidence="5" id="KW-1185">Reference proteome</keyword>
<dbReference type="PRINTS" id="PR00455">
    <property type="entry name" value="HTHTETR"/>
</dbReference>
<dbReference type="Pfam" id="PF00440">
    <property type="entry name" value="TetR_N"/>
    <property type="match status" value="1"/>
</dbReference>
<dbReference type="InterPro" id="IPR009057">
    <property type="entry name" value="Homeodomain-like_sf"/>
</dbReference>
<dbReference type="InterPro" id="IPR001647">
    <property type="entry name" value="HTH_TetR"/>
</dbReference>
<dbReference type="Gene3D" id="1.10.357.10">
    <property type="entry name" value="Tetracycline Repressor, domain 2"/>
    <property type="match status" value="1"/>
</dbReference>
<dbReference type="InterPro" id="IPR050109">
    <property type="entry name" value="HTH-type_TetR-like_transc_reg"/>
</dbReference>
<gene>
    <name evidence="4" type="ORF">GNZ21_01075</name>
</gene>
<dbReference type="SUPFAM" id="SSF48498">
    <property type="entry name" value="Tetracyclin repressor-like, C-terminal domain"/>
    <property type="match status" value="1"/>
</dbReference>
<evidence type="ECO:0000256" key="2">
    <source>
        <dbReference type="PROSITE-ProRule" id="PRU00335"/>
    </source>
</evidence>
<dbReference type="PANTHER" id="PTHR30055:SF237">
    <property type="entry name" value="TRANSCRIPTIONAL REPRESSOR MCE3R"/>
    <property type="match status" value="1"/>
</dbReference>
<evidence type="ECO:0000259" key="3">
    <source>
        <dbReference type="PROSITE" id="PS50977"/>
    </source>
</evidence>
<proteinExistence type="predicted"/>
<evidence type="ECO:0000256" key="1">
    <source>
        <dbReference type="ARBA" id="ARBA00023125"/>
    </source>
</evidence>
<evidence type="ECO:0000313" key="5">
    <source>
        <dbReference type="Proteomes" id="UP000460157"/>
    </source>
</evidence>
<comment type="caution">
    <text evidence="4">The sequence shown here is derived from an EMBL/GenBank/DDBJ whole genome shotgun (WGS) entry which is preliminary data.</text>
</comment>
<keyword evidence="1 2" id="KW-0238">DNA-binding</keyword>
<protein>
    <submittedName>
        <fullName evidence="4">TetR family transcriptional regulator</fullName>
    </submittedName>
</protein>
<evidence type="ECO:0000313" key="4">
    <source>
        <dbReference type="EMBL" id="MVT24967.1"/>
    </source>
</evidence>
<sequence>MIRVQPVPRFGCGGQRHENLHSLRFARSGLGYLSVPTDQSLGTTECKAGHCFAQEVCGEFLSRAPRRPDKIRPDMPCEQLRKWGSCQVSELPESMPLGKVRQAALECFAANGFHGTSIRQIAGAAGLSVPGMYHYYTSKHEILDSLCEVAMETLLTASRTAAERPDTPVLERFDSLIRVMVLFHARFSAIAFVTLSEIRSLQGEARVRHIAARNEQQALLNRLIEEGCAEGVFGTAHPRHAARAITAACLGVSRWFRPEGQNTPEELAEIYVDICRAAAGAA</sequence>